<protein>
    <submittedName>
        <fullName evidence="1">Uncharacterized protein</fullName>
    </submittedName>
</protein>
<dbReference type="Proteomes" id="UP001434883">
    <property type="component" value="Unassembled WGS sequence"/>
</dbReference>
<organism evidence="1 2">
    <name type="scientific">Xenoophorus captivus</name>
    <dbReference type="NCBI Taxonomy" id="1517983"/>
    <lineage>
        <taxon>Eukaryota</taxon>
        <taxon>Metazoa</taxon>
        <taxon>Chordata</taxon>
        <taxon>Craniata</taxon>
        <taxon>Vertebrata</taxon>
        <taxon>Euteleostomi</taxon>
        <taxon>Actinopterygii</taxon>
        <taxon>Neopterygii</taxon>
        <taxon>Teleostei</taxon>
        <taxon>Neoteleostei</taxon>
        <taxon>Acanthomorphata</taxon>
        <taxon>Ovalentaria</taxon>
        <taxon>Atherinomorphae</taxon>
        <taxon>Cyprinodontiformes</taxon>
        <taxon>Goodeidae</taxon>
        <taxon>Xenoophorus</taxon>
    </lineage>
</organism>
<evidence type="ECO:0000313" key="1">
    <source>
        <dbReference type="EMBL" id="MEQ2219726.1"/>
    </source>
</evidence>
<comment type="caution">
    <text evidence="1">The sequence shown here is derived from an EMBL/GenBank/DDBJ whole genome shotgun (WGS) entry which is preliminary data.</text>
</comment>
<proteinExistence type="predicted"/>
<evidence type="ECO:0000313" key="2">
    <source>
        <dbReference type="Proteomes" id="UP001434883"/>
    </source>
</evidence>
<name>A0ABV0SIR0_9TELE</name>
<reference evidence="1 2" key="1">
    <citation type="submission" date="2021-06" db="EMBL/GenBank/DDBJ databases">
        <authorList>
            <person name="Palmer J.M."/>
        </authorList>
    </citation>
    <scope>NUCLEOTIDE SEQUENCE [LARGE SCALE GENOMIC DNA]</scope>
    <source>
        <strain evidence="1 2">XC_2019</strain>
        <tissue evidence="1">Muscle</tissue>
    </source>
</reference>
<accession>A0ABV0SIR0</accession>
<dbReference type="EMBL" id="JAHRIN010080699">
    <property type="protein sequence ID" value="MEQ2219726.1"/>
    <property type="molecule type" value="Genomic_DNA"/>
</dbReference>
<keyword evidence="2" id="KW-1185">Reference proteome</keyword>
<gene>
    <name evidence="1" type="ORF">XENOCAPTIV_022657</name>
</gene>
<sequence>MEGENLGQVNWITAVTCNTDTLPEESYMLELIQPLSEESVKAAKNSDPAINRVLTLKRTQLSLKHKQKLKEDETVRQLLKEWSRLQIDGDGILRRVTTSRTSGHPRVFKTVGIMIIE</sequence>